<gene>
    <name evidence="2" type="ORF">M0M42_14520</name>
</gene>
<evidence type="ECO:0000313" key="3">
    <source>
        <dbReference type="Proteomes" id="UP000831189"/>
    </source>
</evidence>
<protein>
    <submittedName>
        <fullName evidence="2">Uncharacterized protein</fullName>
    </submittedName>
</protein>
<organism evidence="2 3">
    <name type="scientific">Pseudomonas knackmussii</name>
    <dbReference type="NCBI Taxonomy" id="65741"/>
    <lineage>
        <taxon>Bacteria</taxon>
        <taxon>Pseudomonadati</taxon>
        <taxon>Pseudomonadota</taxon>
        <taxon>Gammaproteobacteria</taxon>
        <taxon>Pseudomonadales</taxon>
        <taxon>Pseudomonadaceae</taxon>
        <taxon>Pseudomonas</taxon>
    </lineage>
</organism>
<accession>A0ABY4KL93</accession>
<sequence>MFHIVLRYRYWAFYIIVIAIALKYCSAMTDSYLLKRFPAGLADGGIILSERPFFGYCGVAIVELDDNTLMGIIKNGVIFLNERRQASHGDKHSLTFSEWSETPPPHNWTSEGTDSWLSCDGSSYDKIKSEFPQITKLIMTSGSFYTSNDHNRLVLFPALKIAILTNF</sequence>
<proteinExistence type="predicted"/>
<reference evidence="2 3" key="1">
    <citation type="submission" date="2022-04" db="EMBL/GenBank/DDBJ databases">
        <title>Pseudomonas knackmussii B09-2.</title>
        <authorList>
            <person name="Deng Y."/>
        </authorList>
    </citation>
    <scope>NUCLEOTIDE SEQUENCE [LARGE SCALE GENOMIC DNA]</scope>
    <source>
        <strain evidence="2 3">B09-2</strain>
    </source>
</reference>
<feature type="transmembrane region" description="Helical" evidence="1">
    <location>
        <begin position="6"/>
        <end position="26"/>
    </location>
</feature>
<name>A0ABY4KL93_9PSED</name>
<evidence type="ECO:0000256" key="1">
    <source>
        <dbReference type="SAM" id="Phobius"/>
    </source>
</evidence>
<dbReference type="Proteomes" id="UP000831189">
    <property type="component" value="Chromosome"/>
</dbReference>
<dbReference type="EMBL" id="CP096208">
    <property type="protein sequence ID" value="UPQ81617.1"/>
    <property type="molecule type" value="Genomic_DNA"/>
</dbReference>
<keyword evidence="1" id="KW-1133">Transmembrane helix</keyword>
<evidence type="ECO:0000313" key="2">
    <source>
        <dbReference type="EMBL" id="UPQ81617.1"/>
    </source>
</evidence>
<keyword evidence="1" id="KW-0812">Transmembrane</keyword>
<keyword evidence="1" id="KW-0472">Membrane</keyword>
<keyword evidence="3" id="KW-1185">Reference proteome</keyword>